<protein>
    <recommendedName>
        <fullName evidence="3">SAF domain-containing protein</fullName>
    </recommendedName>
</protein>
<evidence type="ECO:0000313" key="1">
    <source>
        <dbReference type="EMBL" id="SFF29604.1"/>
    </source>
</evidence>
<dbReference type="EMBL" id="FONZ01000004">
    <property type="protein sequence ID" value="SFF29604.1"/>
    <property type="molecule type" value="Genomic_DNA"/>
</dbReference>
<dbReference type="OrthoDB" id="5192391at2"/>
<gene>
    <name evidence="1" type="ORF">SAMN04488035_2373</name>
</gene>
<sequence length="213" mass="21091">MDAPLPMTPAPRLRRPGWRDPRLVVGVVLVACSVALGTWAVQAGRSTVGVYATTRAITPGEALAASDLTLVQAALPGHDGAYLLETAPLPPDAVVVRAVGAGELVPVSALGEGGELGARPVAVPTGASLSSDVVPGALVDLWFVPAVQSGLGDPRLLAEALVVSEVSDSAGGLAPGASRAVHVLVPQPVLPDVLAALAADGVTSVVPVPGLGS</sequence>
<organism evidence="1 2">
    <name type="scientific">Flavimobilis marinus</name>
    <dbReference type="NCBI Taxonomy" id="285351"/>
    <lineage>
        <taxon>Bacteria</taxon>
        <taxon>Bacillati</taxon>
        <taxon>Actinomycetota</taxon>
        <taxon>Actinomycetes</taxon>
        <taxon>Micrococcales</taxon>
        <taxon>Jonesiaceae</taxon>
        <taxon>Flavimobilis</taxon>
    </lineage>
</organism>
<proteinExistence type="predicted"/>
<dbReference type="STRING" id="285351.SAMN04488035_2373"/>
<evidence type="ECO:0008006" key="3">
    <source>
        <dbReference type="Google" id="ProtNLM"/>
    </source>
</evidence>
<keyword evidence="2" id="KW-1185">Reference proteome</keyword>
<reference evidence="2" key="1">
    <citation type="submission" date="2016-10" db="EMBL/GenBank/DDBJ databases">
        <authorList>
            <person name="Varghese N."/>
            <person name="Submissions S."/>
        </authorList>
    </citation>
    <scope>NUCLEOTIDE SEQUENCE [LARGE SCALE GENOMIC DNA]</scope>
    <source>
        <strain evidence="2">DSM 19083</strain>
    </source>
</reference>
<evidence type="ECO:0000313" key="2">
    <source>
        <dbReference type="Proteomes" id="UP000198520"/>
    </source>
</evidence>
<dbReference type="AlphaFoldDB" id="A0A1I2HHI6"/>
<dbReference type="Proteomes" id="UP000198520">
    <property type="component" value="Unassembled WGS sequence"/>
</dbReference>
<dbReference type="RefSeq" id="WP_093379019.1">
    <property type="nucleotide sequence ID" value="NZ_BNAN01000004.1"/>
</dbReference>
<accession>A0A1I2HHI6</accession>
<name>A0A1I2HHI6_9MICO</name>